<feature type="compositionally biased region" description="Basic and acidic residues" evidence="2">
    <location>
        <begin position="1093"/>
        <end position="1109"/>
    </location>
</feature>
<dbReference type="PROSITE" id="PS51471">
    <property type="entry name" value="FE2OG_OXY"/>
    <property type="match status" value="1"/>
</dbReference>
<reference evidence="4" key="1">
    <citation type="submission" date="2021-02" db="EMBL/GenBank/DDBJ databases">
        <authorList>
            <person name="Dougan E. K."/>
            <person name="Rhodes N."/>
            <person name="Thang M."/>
            <person name="Chan C."/>
        </authorList>
    </citation>
    <scope>NUCLEOTIDE SEQUENCE</scope>
</reference>
<feature type="compositionally biased region" description="Acidic residues" evidence="2">
    <location>
        <begin position="381"/>
        <end position="392"/>
    </location>
</feature>
<comment type="caution">
    <text evidence="4">The sequence shown here is derived from an EMBL/GenBank/DDBJ whole genome shotgun (WGS) entry which is preliminary data.</text>
</comment>
<sequence>MTDQAPLGPAGIPVPDDGASNLSMSFDGNAPGEDAAPRLPLTTTALRLHDHRLFQKGAVSEAGVTTGASSRQTASAPWQVVSPSARQPPASLPIAAGGSSSQDVSPSAQSLFQPTSSTMNSLTIGDQRILQNQANISNVFVQNDRSPLLEQIAEHRHNQIIGQIANNFQEQLQAMGMNVMSGVSQLRVELAQAETRLGSEETQARQRLATGQSQLDSQANEINVARGEAQALAQRLCAAESHADATYARLRDQLHQAEAKAVSNADLLNAEMDSARVAAAQATHAVQATSEVEISRLTAEVRDFRVMMSHESEKRKMAEKENAELKSQLNQAIAALQAHASATGSAPSAPPGLIPTYPINTPPQDAKGSRPRRHTDGGGPDGDDDGSDDDDSSSSHRKKKSKKKDKKSKKRDSSSSSDLSPKQLKAIIKQLAKGKTNEKEEVDEDVNKTKSKEAEKILFPKFPTPEQYRNWRIRVREAVVTVVAASNKPDEAFEWLSKVWDKDSKEEELRDTGGFSTLDAKVLLAVTNVLEGDFARQMDTLKEREAHAGRLVRGRQILFLLHQHFATNILRNSVYDMEDLLSVTLVNENLVMFVRNWDTVLSGIQTTPEDKVLEPLFHRQVKKCKALQHDIAIYERAAEGSSERSFKFLYDAANSHLNRKRLERNRERIAKQTGAPAVGEVLLDPTPRQESLECASSTNKVVATVERADAFTLRKDESYWYDKKWSVDYTPKPDNQSTRDALMVQLSSESPPIEWIGDTGSAQDLISERELVNLRPYESDCPINICTANGPSDKVFLDVKDNVPYLKSWKEGIACPAHARHESTRNDTDNVVETITNPEQVAAQLIQEQDFSHQACLRLLKDSNFKQSRFNRKAIKPKDSKDSKYMIFGAFSHGGMQGITNRTHSYPKVIKYLLSYLKHHGADGPITSIAVNQNSGVKMHKDVNNHREHLNYTIAIGDFTGGELWIHDDTIRKDEPGCINKIAPTGAKLGGRLRRSKSKVISFDPKTFHCVTPWKGERWSITGYVNRAVHRLDSHQLEKLKSLGFLLPKQKDFPPAVPAEIDEEMTLYELATMDPPAPAPEPKSKPKVKLKKKPEEPSDKKKIAKEASKAEPPSDEPDWSKVEGLLKEAVAPIPSSPDEEFLDEAELVRSPKPDSGEPSVLPPPPEGERHAPDGDPGEGSGGEGKRSRRIENLKKEAKSAAHLMTHLPKNPFCDVCQRAKMYKPPSYQTDGWHSVEAKAFGDHITADHIIVYRDRDTVIEESRLALVLKDVATSFTYAYPSALRSEDECIAALQHFVSSSDEIGVFYSDQAKELISAAKFLGMNVCNKVSRPTLLSAQQRSHSTIRTLSSPLNRPSAVANPVKDEWTIRGDKLIRFHYSPRRELFSPDLTDCPVPISALGKERLTKIMPIGGTDIIADCDEWRHVRKRNKKLSFKWVGRTEFDILTKPHTSEEAVKDFPCMPTVPMSNHQHRDKIPVSRALTAEQVQEAMAMVARPVGRKELLADPQAQASLDVEWEKLMKKKAWDMSSVREWEDVSKEAAKRGSEAAPDELWDTGGAKHKRDQLWNSPEVESLIYSMKWGYHLDQLIDEALKHLNEARDHHPEGAATHIIFGWSGNDVWGQHGYHGYTWHLQSKFTKRTAEELEQIDTWPAKQKLRCTIIDPVELYEQTSRPDGFHADASDQNLQSTLRWHAAMLRGILTDYRLLAVEQQLIANQKEAVFHAHFVLNKPEPFLTVPPASGRILSKIVDSPDPPLAREAEEEIVLAGPLLAEAEYEVVNDDSAQSCNPQPITEFDFARNDTRPGAGCVLAIEDSDPINVVAEEHLVMANQAAEGITQEELTAVAAEEEITLLSQFVEQDDDPYENADTYSLKKAEVVAPPSPVVVISDPDAPQPSEAVAQAPLVPKAKPRPPTLPRWVTADQLPDLPDDYLTENARVCLSKKMSFLARGFANRRAPEMAVHISARDNSIEWSEFFEKLGMMWRGLRVEHVVDVLKSTHDKVRFEVKVVIKPDREVQLRAFRAIQGHDGILLSEETDVMALNTHSYHLSPLWQPNLANRPRVGTTGYTSEALKGHLDDWSEEGCYLDYLESLQTRLNFHEYRHYITDMTRPYQIAHEENLTVEDEIIRLEDLKFADNAPRPEPLAEAKWGSTLKVWFSAKGIRVDRKYRSELDHFIVQELVSFPWFYCTSCRKHYIDGMIECQFCGSRIAAESDMAHVAEPSKRRLESSRKGRNIDIMSIAPRPGLAMNRHRAERGAREAQDQSLPAAVRSKCVSMRKSAMKRGGQSIADALTNPLDAYNFASRGMGITSLAQLDLFAHLHNPAPGADANERRAFAGTHRADARVSIAYRPGDDRVSLDEAFFVAFQSRLYLIDEISMIIYATQQSPEGRQRPFTILSYDGDLFTPREGTVSEVMAEISRFFQDQLPLSGSRQDPAPRHVDLARSLRIPDGFACLGQTQLNELLRDTRFYQRYLHSNRVEPEWIRPTRASSLGMMRPPPPPTADRRSSAPARRPAEAEGYRPPTAKYGPSMGARERTPSRTTSRGRSPGLSSAMPERPPPQRRASTPRPPPVRRPGSPGEVRTSRRRVDPTGPSMTEGEWLAERRSRVDVEIGKRLNILQELFADLPEHYPFDHDGDLIDPTRTRSSTWTLLDGYYWAMLKARDAHWVSEEEVVNALPAWGNPGGIVVYDYDHVLWYLRGWKHHVMNPHTGVQERRY</sequence>
<name>A0A812V2A5_9DINO</name>
<feature type="compositionally biased region" description="Low complexity" evidence="2">
    <location>
        <begin position="96"/>
        <end position="110"/>
    </location>
</feature>
<feature type="compositionally biased region" description="Basic and acidic residues" evidence="2">
    <location>
        <begin position="2502"/>
        <end position="2518"/>
    </location>
</feature>
<feature type="region of interest" description="Disordered" evidence="2">
    <location>
        <begin position="1148"/>
        <end position="1188"/>
    </location>
</feature>
<dbReference type="PANTHER" id="PTHR48125">
    <property type="entry name" value="LP07818P1"/>
    <property type="match status" value="1"/>
</dbReference>
<evidence type="ECO:0000313" key="4">
    <source>
        <dbReference type="EMBL" id="CAE7594010.1"/>
    </source>
</evidence>
<feature type="coiled-coil region" evidence="1">
    <location>
        <begin position="308"/>
        <end position="335"/>
    </location>
</feature>
<protein>
    <recommendedName>
        <fullName evidence="3">Fe2OG dioxygenase domain-containing protein</fullName>
    </recommendedName>
</protein>
<feature type="coiled-coil region" evidence="1">
    <location>
        <begin position="183"/>
        <end position="235"/>
    </location>
</feature>
<dbReference type="OrthoDB" id="411372at2759"/>
<feature type="compositionally biased region" description="Low complexity" evidence="2">
    <location>
        <begin position="2538"/>
        <end position="2551"/>
    </location>
</feature>
<feature type="region of interest" description="Disordered" evidence="2">
    <location>
        <begin position="340"/>
        <end position="424"/>
    </location>
</feature>
<organism evidence="4 5">
    <name type="scientific">Symbiodinium natans</name>
    <dbReference type="NCBI Taxonomy" id="878477"/>
    <lineage>
        <taxon>Eukaryota</taxon>
        <taxon>Sar</taxon>
        <taxon>Alveolata</taxon>
        <taxon>Dinophyceae</taxon>
        <taxon>Suessiales</taxon>
        <taxon>Symbiodiniaceae</taxon>
        <taxon>Symbiodinium</taxon>
    </lineage>
</organism>
<dbReference type="InterPro" id="IPR005123">
    <property type="entry name" value="Oxoglu/Fe-dep_dioxygenase_dom"/>
</dbReference>
<dbReference type="Gene3D" id="2.60.120.620">
    <property type="entry name" value="q2cbj1_9rhob like domain"/>
    <property type="match status" value="1"/>
</dbReference>
<feature type="region of interest" description="Disordered" evidence="2">
    <location>
        <begin position="1"/>
        <end position="37"/>
    </location>
</feature>
<feature type="compositionally biased region" description="Basic residues" evidence="2">
    <location>
        <begin position="395"/>
        <end position="410"/>
    </location>
</feature>
<gene>
    <name evidence="4" type="ORF">SNAT2548_LOCUS33809</name>
</gene>
<keyword evidence="5" id="KW-1185">Reference proteome</keyword>
<feature type="region of interest" description="Disordered" evidence="2">
    <location>
        <begin position="61"/>
        <end position="115"/>
    </location>
</feature>
<evidence type="ECO:0000256" key="2">
    <source>
        <dbReference type="SAM" id="MobiDB-lite"/>
    </source>
</evidence>
<dbReference type="Proteomes" id="UP000604046">
    <property type="component" value="Unassembled WGS sequence"/>
</dbReference>
<evidence type="ECO:0000256" key="1">
    <source>
        <dbReference type="SAM" id="Coils"/>
    </source>
</evidence>
<accession>A0A812V2A5</accession>
<feature type="compositionally biased region" description="Polar residues" evidence="2">
    <location>
        <begin position="66"/>
        <end position="85"/>
    </location>
</feature>
<feature type="region of interest" description="Disordered" evidence="2">
    <location>
        <begin position="1073"/>
        <end position="1119"/>
    </location>
</feature>
<dbReference type="EMBL" id="CAJNDS010002779">
    <property type="protein sequence ID" value="CAE7594010.1"/>
    <property type="molecule type" value="Genomic_DNA"/>
</dbReference>
<evidence type="ECO:0000313" key="5">
    <source>
        <dbReference type="Proteomes" id="UP000604046"/>
    </source>
</evidence>
<proteinExistence type="predicted"/>
<feature type="region of interest" description="Disordered" evidence="2">
    <location>
        <begin position="2489"/>
        <end position="2599"/>
    </location>
</feature>
<keyword evidence="1" id="KW-0175">Coiled coil</keyword>
<feature type="domain" description="Fe2OG dioxygenase" evidence="3">
    <location>
        <begin position="903"/>
        <end position="1027"/>
    </location>
</feature>
<evidence type="ECO:0000259" key="3">
    <source>
        <dbReference type="PROSITE" id="PS51471"/>
    </source>
</evidence>
<dbReference type="PANTHER" id="PTHR48125:SF10">
    <property type="entry name" value="OS12G0136300 PROTEIN"/>
    <property type="match status" value="1"/>
</dbReference>